<dbReference type="EMBL" id="JALXSQ010000013">
    <property type="protein sequence ID" value="MCT2042641.1"/>
    <property type="molecule type" value="Genomic_DNA"/>
</dbReference>
<dbReference type="InterPro" id="IPR011335">
    <property type="entry name" value="Restrct_endonuc-II-like"/>
</dbReference>
<evidence type="ECO:0000256" key="1">
    <source>
        <dbReference type="SAM" id="MobiDB-lite"/>
    </source>
</evidence>
<accession>A0ABT2HWF5</accession>
<dbReference type="SUPFAM" id="SSF52980">
    <property type="entry name" value="Restriction endonuclease-like"/>
    <property type="match status" value="1"/>
</dbReference>
<evidence type="ECO:0000313" key="3">
    <source>
        <dbReference type="Proteomes" id="UP001525379"/>
    </source>
</evidence>
<reference evidence="2 3" key="1">
    <citation type="submission" date="2022-04" db="EMBL/GenBank/DDBJ databases">
        <title>Human microbiome associated bacterial genomes.</title>
        <authorList>
            <person name="Sandstrom S."/>
            <person name="Salamzade R."/>
            <person name="Kalan L.R."/>
        </authorList>
    </citation>
    <scope>NUCLEOTIDE SEQUENCE [LARGE SCALE GENOMIC DNA]</scope>
    <source>
        <strain evidence="3">p3-SID1799</strain>
    </source>
</reference>
<proteinExistence type="predicted"/>
<dbReference type="RefSeq" id="WP_260104100.1">
    <property type="nucleotide sequence ID" value="NZ_JALXSQ010000013.1"/>
</dbReference>
<evidence type="ECO:0000313" key="2">
    <source>
        <dbReference type="EMBL" id="MCT2042641.1"/>
    </source>
</evidence>
<dbReference type="Proteomes" id="UP001525379">
    <property type="component" value="Unassembled WGS sequence"/>
</dbReference>
<comment type="caution">
    <text evidence="2">The sequence shown here is derived from an EMBL/GenBank/DDBJ whole genome shotgun (WGS) entry which is preliminary data.</text>
</comment>
<dbReference type="InterPro" id="IPR011604">
    <property type="entry name" value="PDDEXK-like_dom_sf"/>
</dbReference>
<feature type="region of interest" description="Disordered" evidence="1">
    <location>
        <begin position="272"/>
        <end position="293"/>
    </location>
</feature>
<evidence type="ECO:0008006" key="4">
    <source>
        <dbReference type="Google" id="ProtNLM"/>
    </source>
</evidence>
<gene>
    <name evidence="2" type="ORF">M3D15_04735</name>
</gene>
<sequence>MRIVDVTPDTDEWLTERRASVGASEAAALVGTDHWGGTPLQVYLGKIGARVKPFPEVLSYVTHAAEPLIAGYVEKFAPEIGSLEPGFMARRDDTPWLHATFDRVTYRDDGQLIPVQFKTSHPFSRRDWEGGLLPQYKVQEDVECWIADAPYAWVVVWHYGDDFQVFKHTPQPAEQARVVEAARRLMECVERREPPSAQLGDDLAALYPPISGAVVRADLAVVDAVEMLAEAQRIKREHAAEQDKDIDAAKFEIEQYMKDATELVAPDGRLIHTWRPDKNGKRRHWTPKREDTK</sequence>
<keyword evidence="3" id="KW-1185">Reference proteome</keyword>
<dbReference type="Gene3D" id="3.90.320.10">
    <property type="match status" value="1"/>
</dbReference>
<protein>
    <recommendedName>
        <fullName evidence="4">YqaJ viral recombinase domain-containing protein</fullName>
    </recommendedName>
</protein>
<organism evidence="2 3">
    <name type="scientific">Pseudoclavibacter albus</name>
    <dbReference type="NCBI Taxonomy" id="272241"/>
    <lineage>
        <taxon>Bacteria</taxon>
        <taxon>Bacillati</taxon>
        <taxon>Actinomycetota</taxon>
        <taxon>Actinomycetes</taxon>
        <taxon>Micrococcales</taxon>
        <taxon>Microbacteriaceae</taxon>
        <taxon>Pseudoclavibacter</taxon>
    </lineage>
</organism>
<name>A0ABT2HWF5_9MICO</name>